<keyword evidence="1" id="KW-0732">Signal</keyword>
<name>A0A7W5FNE7_9BACL</name>
<dbReference type="InterPro" id="IPR046780">
    <property type="entry name" value="aBig_2"/>
</dbReference>
<keyword evidence="4" id="KW-1185">Reference proteome</keyword>
<organism evidence="3 4">
    <name type="scientific">Paenibacillus phyllosphaerae</name>
    <dbReference type="NCBI Taxonomy" id="274593"/>
    <lineage>
        <taxon>Bacteria</taxon>
        <taxon>Bacillati</taxon>
        <taxon>Bacillota</taxon>
        <taxon>Bacilli</taxon>
        <taxon>Bacillales</taxon>
        <taxon>Paenibacillaceae</taxon>
        <taxon>Paenibacillus</taxon>
    </lineage>
</organism>
<evidence type="ECO:0000313" key="3">
    <source>
        <dbReference type="EMBL" id="MBB3111266.1"/>
    </source>
</evidence>
<dbReference type="EMBL" id="JACHXK010000006">
    <property type="protein sequence ID" value="MBB3111266.1"/>
    <property type="molecule type" value="Genomic_DNA"/>
</dbReference>
<feature type="chain" id="PRO_5039282428" evidence="1">
    <location>
        <begin position="22"/>
        <end position="474"/>
    </location>
</feature>
<gene>
    <name evidence="3" type="ORF">FHS18_003334</name>
</gene>
<feature type="domain" description="Atrophied bacterial Ig" evidence="2">
    <location>
        <begin position="191"/>
        <end position="281"/>
    </location>
</feature>
<dbReference type="AlphaFoldDB" id="A0A7W5FNE7"/>
<evidence type="ECO:0000313" key="4">
    <source>
        <dbReference type="Proteomes" id="UP000570361"/>
    </source>
</evidence>
<protein>
    <submittedName>
        <fullName evidence="3">Putative membrane protein</fullName>
    </submittedName>
</protein>
<dbReference type="Proteomes" id="UP000570361">
    <property type="component" value="Unassembled WGS sequence"/>
</dbReference>
<proteinExistence type="predicted"/>
<accession>A0A7W5FNE7</accession>
<feature type="domain" description="Atrophied bacterial Ig" evidence="2">
    <location>
        <begin position="97"/>
        <end position="182"/>
    </location>
</feature>
<dbReference type="RefSeq" id="WP_183601119.1">
    <property type="nucleotide sequence ID" value="NZ_JACHXK010000006.1"/>
</dbReference>
<reference evidence="3 4" key="1">
    <citation type="submission" date="2020-08" db="EMBL/GenBank/DDBJ databases">
        <title>Genomic Encyclopedia of Type Strains, Phase III (KMG-III): the genomes of soil and plant-associated and newly described type strains.</title>
        <authorList>
            <person name="Whitman W."/>
        </authorList>
    </citation>
    <scope>NUCLEOTIDE SEQUENCE [LARGE SCALE GENOMIC DNA]</scope>
    <source>
        <strain evidence="3 4">CECT 5862</strain>
    </source>
</reference>
<comment type="caution">
    <text evidence="3">The sequence shown here is derived from an EMBL/GenBank/DDBJ whole genome shotgun (WGS) entry which is preliminary data.</text>
</comment>
<evidence type="ECO:0000256" key="1">
    <source>
        <dbReference type="SAM" id="SignalP"/>
    </source>
</evidence>
<feature type="domain" description="Atrophied bacterial Ig" evidence="2">
    <location>
        <begin position="385"/>
        <end position="473"/>
    </location>
</feature>
<dbReference type="Pfam" id="PF20578">
    <property type="entry name" value="aBig_2"/>
    <property type="match status" value="4"/>
</dbReference>
<feature type="signal peptide" evidence="1">
    <location>
        <begin position="1"/>
        <end position="21"/>
    </location>
</feature>
<feature type="domain" description="Atrophied bacterial Ig" evidence="2">
    <location>
        <begin position="288"/>
        <end position="377"/>
    </location>
</feature>
<sequence length="474" mass="50002">MRKWFIGLLAAVMLVSGGSAAAAHNGNGNGNGGGKGNGNGHGKQYSKYCQQVLASLNEALAKANNEKSKEAIRKYIASVTAQCDGKSDQGLTDDKRVQKDKEQLQVRYRSGDSVNKVTGPVVLVVKGQYGSTISWKSSASSVISDNGLTVMRQSKDTKVTLTATIKYNKAVQTKSFVLTVKAADQTDAQRVAKDKAALKIEFNGSDNINSVTQPLKLLPTKGQYGSTIKWYSGDPNTLSADGKTVKRPSAGEGDAIIPLTAVLQSGNAVEVVTFKVTVKAQLQDANRVSADKAALEIDFAGTDNASRVTRPLDNLPVKGVNGSAIVWTSSMPSVLSNDGKTLHRPAKGEPDVTVLLTAIITSGSASDVKIFVLTIKADLSNAEKVAADKAELQITFASDNSANSVTKPITLPSKGAYGSTITWYSNSPGIISDNGKTVNRPADGEGDAKVTMMAFVTYDGVSDLKTFTLTVKEK</sequence>
<evidence type="ECO:0000259" key="2">
    <source>
        <dbReference type="Pfam" id="PF20578"/>
    </source>
</evidence>